<evidence type="ECO:0000256" key="2">
    <source>
        <dbReference type="ARBA" id="ARBA00022448"/>
    </source>
</evidence>
<dbReference type="OrthoDB" id="6500128at2759"/>
<keyword evidence="4" id="KW-0677">Repeat</keyword>
<evidence type="ECO:0000256" key="8">
    <source>
        <dbReference type="ARBA" id="ARBA00023136"/>
    </source>
</evidence>
<dbReference type="GO" id="GO:0016020">
    <property type="term" value="C:membrane"/>
    <property type="evidence" value="ECO:0007669"/>
    <property type="project" value="UniProtKB-SubCell"/>
</dbReference>
<dbReference type="FunFam" id="1.20.1560.10:FF:000014">
    <property type="entry name" value="Multidrug resistance-associated protein member 4"/>
    <property type="match status" value="1"/>
</dbReference>
<feature type="transmembrane region" description="Helical" evidence="10">
    <location>
        <begin position="189"/>
        <end position="212"/>
    </location>
</feature>
<gene>
    <name evidence="13" type="ORF">PHYEVI_LOCUS6950</name>
</gene>
<keyword evidence="3 10" id="KW-0812">Transmembrane</keyword>
<dbReference type="Pfam" id="PF00664">
    <property type="entry name" value="ABC_membrane"/>
    <property type="match status" value="2"/>
</dbReference>
<dbReference type="PANTHER" id="PTHR24223:SF448">
    <property type="entry name" value="FI20146P1-RELATED"/>
    <property type="match status" value="1"/>
</dbReference>
<feature type="transmembrane region" description="Helical" evidence="10">
    <location>
        <begin position="291"/>
        <end position="311"/>
    </location>
</feature>
<feature type="transmembrane region" description="Helical" evidence="10">
    <location>
        <begin position="908"/>
        <end position="940"/>
    </location>
</feature>
<dbReference type="SUPFAM" id="SSF52540">
    <property type="entry name" value="P-loop containing nucleoside triphosphate hydrolases"/>
    <property type="match status" value="2"/>
</dbReference>
<dbReference type="InterPro" id="IPR036640">
    <property type="entry name" value="ABC1_TM_sf"/>
</dbReference>
<dbReference type="SMART" id="SM00382">
    <property type="entry name" value="AAA"/>
    <property type="match status" value="2"/>
</dbReference>
<organism evidence="13 14">
    <name type="scientific">Phyllotreta striolata</name>
    <name type="common">Striped flea beetle</name>
    <name type="synonym">Crioceris striolata</name>
    <dbReference type="NCBI Taxonomy" id="444603"/>
    <lineage>
        <taxon>Eukaryota</taxon>
        <taxon>Metazoa</taxon>
        <taxon>Ecdysozoa</taxon>
        <taxon>Arthropoda</taxon>
        <taxon>Hexapoda</taxon>
        <taxon>Insecta</taxon>
        <taxon>Pterygota</taxon>
        <taxon>Neoptera</taxon>
        <taxon>Endopterygota</taxon>
        <taxon>Coleoptera</taxon>
        <taxon>Polyphaga</taxon>
        <taxon>Cucujiformia</taxon>
        <taxon>Chrysomeloidea</taxon>
        <taxon>Chrysomelidae</taxon>
        <taxon>Galerucinae</taxon>
        <taxon>Alticini</taxon>
        <taxon>Phyllotreta</taxon>
    </lineage>
</organism>
<dbReference type="InterPro" id="IPR011527">
    <property type="entry name" value="ABC1_TM_dom"/>
</dbReference>
<reference evidence="13" key="1">
    <citation type="submission" date="2022-01" db="EMBL/GenBank/DDBJ databases">
        <authorList>
            <person name="King R."/>
        </authorList>
    </citation>
    <scope>NUCLEOTIDE SEQUENCE</scope>
</reference>
<dbReference type="GO" id="GO:0140359">
    <property type="term" value="F:ABC-type transporter activity"/>
    <property type="evidence" value="ECO:0007669"/>
    <property type="project" value="InterPro"/>
</dbReference>
<feature type="transmembrane region" description="Helical" evidence="10">
    <location>
        <begin position="121"/>
        <end position="150"/>
    </location>
</feature>
<dbReference type="FunFam" id="3.40.50.300:FF:000163">
    <property type="entry name" value="Multidrug resistance-associated protein member 4"/>
    <property type="match status" value="1"/>
</dbReference>
<feature type="region of interest" description="Disordered" evidence="9">
    <location>
        <begin position="20"/>
        <end position="40"/>
    </location>
</feature>
<dbReference type="Pfam" id="PF00005">
    <property type="entry name" value="ABC_tran"/>
    <property type="match status" value="2"/>
</dbReference>
<evidence type="ECO:0000259" key="11">
    <source>
        <dbReference type="PROSITE" id="PS50893"/>
    </source>
</evidence>
<accession>A0A9N9XQM5</accession>
<dbReference type="Gene3D" id="1.20.1560.10">
    <property type="entry name" value="ABC transporter type 1, transmembrane domain"/>
    <property type="match status" value="2"/>
</dbReference>
<keyword evidence="2" id="KW-0813">Transport</keyword>
<feature type="domain" description="ABC transmembrane type-1" evidence="12">
    <location>
        <begin position="778"/>
        <end position="1067"/>
    </location>
</feature>
<evidence type="ECO:0000313" key="14">
    <source>
        <dbReference type="Proteomes" id="UP001153712"/>
    </source>
</evidence>
<evidence type="ECO:0000256" key="9">
    <source>
        <dbReference type="SAM" id="MobiDB-lite"/>
    </source>
</evidence>
<dbReference type="PROSITE" id="PS00211">
    <property type="entry name" value="ABC_TRANSPORTER_1"/>
    <property type="match status" value="1"/>
</dbReference>
<feature type="transmembrane region" description="Helical" evidence="10">
    <location>
        <begin position="768"/>
        <end position="789"/>
    </location>
</feature>
<evidence type="ECO:0000256" key="10">
    <source>
        <dbReference type="SAM" id="Phobius"/>
    </source>
</evidence>
<proteinExistence type="predicted"/>
<dbReference type="PROSITE" id="PS50893">
    <property type="entry name" value="ABC_TRANSPORTER_2"/>
    <property type="match status" value="2"/>
</dbReference>
<keyword evidence="5" id="KW-0547">Nucleotide-binding</keyword>
<feature type="transmembrane region" description="Helical" evidence="10">
    <location>
        <begin position="827"/>
        <end position="851"/>
    </location>
</feature>
<dbReference type="InterPro" id="IPR003439">
    <property type="entry name" value="ABC_transporter-like_ATP-bd"/>
</dbReference>
<name>A0A9N9XQM5_PHYSR</name>
<dbReference type="FunFam" id="1.20.1560.10:FF:000026">
    <property type="entry name" value="Multidrug resistance-associated protein lethal(2)03659"/>
    <property type="match status" value="1"/>
</dbReference>
<comment type="subcellular location">
    <subcellularLocation>
        <location evidence="1">Membrane</location>
        <topology evidence="1">Multi-pass membrane protein</topology>
    </subcellularLocation>
</comment>
<dbReference type="Proteomes" id="UP001153712">
    <property type="component" value="Chromosome 3"/>
</dbReference>
<dbReference type="InterPro" id="IPR027417">
    <property type="entry name" value="P-loop_NTPase"/>
</dbReference>
<dbReference type="InterPro" id="IPR050173">
    <property type="entry name" value="ABC_transporter_C-like"/>
</dbReference>
<feature type="domain" description="ABC transporter" evidence="11">
    <location>
        <begin position="484"/>
        <end position="704"/>
    </location>
</feature>
<dbReference type="SUPFAM" id="SSF90123">
    <property type="entry name" value="ABC transporter transmembrane region"/>
    <property type="match status" value="2"/>
</dbReference>
<dbReference type="PROSITE" id="PS50929">
    <property type="entry name" value="ABC_TM1F"/>
    <property type="match status" value="2"/>
</dbReference>
<feature type="transmembrane region" description="Helical" evidence="10">
    <location>
        <begin position="370"/>
        <end position="395"/>
    </location>
</feature>
<evidence type="ECO:0000256" key="1">
    <source>
        <dbReference type="ARBA" id="ARBA00004141"/>
    </source>
</evidence>
<dbReference type="CDD" id="cd03250">
    <property type="entry name" value="ABCC_MRP_domain1"/>
    <property type="match status" value="1"/>
</dbReference>
<dbReference type="PANTHER" id="PTHR24223">
    <property type="entry name" value="ATP-BINDING CASSETTE SUB-FAMILY C"/>
    <property type="match status" value="1"/>
</dbReference>
<sequence>MTYAVITYFKNKFRFFRNNKGHKKPAKMRPDSDNRERRESPRAHANFLSAFTFFYSIKTFREGISRELTEDDLTKPLDEHKSNMLGDKISAIWTKEFDRALEQKRQPNMRKVIAKTFYKEFMMYGLVMFVLEVAVRLFQPIFVGCFIRYFNENNRLRTTKGEAVKPPQFFYRVLNFWQPDQGIITIEEAYFFAGGIAFCNLLVVMVTHPYMLGVLHVGMKVRVACCSLIYRKALRLKFTSLGGETVGNVVNLMSNDVTRFDLAPIFVHYLWISPIQMSCIIYFLHKEVDDASFYGSFAVLFVVPVQMLLGYRTAVLRRLAGGRTDERVRQMNEIIQSIQVIKMYAWEKPFAGMIKKLRQKELKVLKQTSYIRGLIMSFIMFTSRSAIFLTVVTYILIGEHITAEKVFLIISYYQILRQTMTVYFPQGVAMVAEGFVSISRIEEFMKTEETNVGDPSPIDRYWQIKPKKYPKRPMQSAQRGDAYIQIIHGHSKYGDILCLEDLNLEFKPGQTVAVVGPVGAGKSCLLHLIMGELPLFSGKLNLRGVVSYASQEPWLFVGSVRQNILFGRRFDYHRYREVIKVCALTRDFSILPFGDRTIVGERGVSLSGGQRARVNLARCVYKEADIYLLDDPLSAVDIQVGQQLFEACIKRYLHEKIVILITHQLQYLKRADYIVIMNEGLIQCQGPYKGLMEKADLSYFATILKEASTASPIEEKEVERLLQGISVTSTVFNSMIDIEGKKRRPLIVPEMRTTGSVDFANYKAYFRAGANFCGIVCMIILFLLAQVIASGGDFFLAQWVNVEELRYFKGSAESMGMYNNLSRDNFVLIYMILMIMTIVVAILRSLVYYSVCMRSSQRLHNKMFESVIHACLLFFNVNSSGRILNRFSKDLGAVDELLPNAFCDTTQLLLNLIGAIIIVAMVEPMLLIPTFLMVVAFYFLRRVYLATSRNVKRLEGITRSPVFAHLNASLQGLTTIRSNGAEKILVDEFDSLQDIHSSAWFMFLYTSRAFGLWLDIICSCYIGLVSYSFVVLGDDYYGSAVGLAITQCIGLSGLVQWGMRQSAELENQMTSVERVLEFTRIEHEPDLESTPDRKPPSVWPKYGKIEFIDCSMRYSYFEPYVLKHMSLVIKPKEKIGIVGRTGAGKSSMIGTVFRLATYEGLILIDNLDISILGLHDLRKKLSIIPQEPVLFSGTLRYNLDPFHEFTDEQIFTTLLDVEISMAMKKGIECLDDIMSEGGTNISVGSRQMVCLARAILRNNIILVMDEATANVDAQTDRFIQTTIRTKFAHCTVLTIAHRLNTVMDYDKILVLDAGQLIEFDHPHVLLQNPNGILTDMVRKTGPGVSDRLRDIAKENFMRQLMVEKKVIISNIVQQIMDNVEAEEVRRNLNYMKNM</sequence>
<dbReference type="Gene3D" id="3.40.50.300">
    <property type="entry name" value="P-loop containing nucleotide triphosphate hydrolases"/>
    <property type="match status" value="2"/>
</dbReference>
<dbReference type="GO" id="GO:0005524">
    <property type="term" value="F:ATP binding"/>
    <property type="evidence" value="ECO:0007669"/>
    <property type="project" value="UniProtKB-KW"/>
</dbReference>
<evidence type="ECO:0000256" key="6">
    <source>
        <dbReference type="ARBA" id="ARBA00022840"/>
    </source>
</evidence>
<evidence type="ECO:0000256" key="3">
    <source>
        <dbReference type="ARBA" id="ARBA00022692"/>
    </source>
</evidence>
<keyword evidence="6" id="KW-0067">ATP-binding</keyword>
<evidence type="ECO:0008006" key="15">
    <source>
        <dbReference type="Google" id="ProtNLM"/>
    </source>
</evidence>
<protein>
    <recommendedName>
        <fullName evidence="15">Multidrug resistance-associated protein lethal(2)03659</fullName>
    </recommendedName>
</protein>
<feature type="compositionally biased region" description="Basic and acidic residues" evidence="9">
    <location>
        <begin position="28"/>
        <end position="40"/>
    </location>
</feature>
<keyword evidence="7 10" id="KW-1133">Transmembrane helix</keyword>
<feature type="transmembrane region" description="Helical" evidence="10">
    <location>
        <begin position="262"/>
        <end position="285"/>
    </location>
</feature>
<dbReference type="EMBL" id="OU900096">
    <property type="protein sequence ID" value="CAG9860600.1"/>
    <property type="molecule type" value="Genomic_DNA"/>
</dbReference>
<dbReference type="InterPro" id="IPR017871">
    <property type="entry name" value="ABC_transporter-like_CS"/>
</dbReference>
<evidence type="ECO:0000256" key="7">
    <source>
        <dbReference type="ARBA" id="ARBA00022989"/>
    </source>
</evidence>
<dbReference type="FunFam" id="3.40.50.300:FF:000973">
    <property type="entry name" value="Multidrug resistance-associated protein 4"/>
    <property type="match status" value="1"/>
</dbReference>
<feature type="transmembrane region" description="Helical" evidence="10">
    <location>
        <begin position="1036"/>
        <end position="1059"/>
    </location>
</feature>
<dbReference type="InterPro" id="IPR003593">
    <property type="entry name" value="AAA+_ATPase"/>
</dbReference>
<evidence type="ECO:0000313" key="13">
    <source>
        <dbReference type="EMBL" id="CAG9860600.1"/>
    </source>
</evidence>
<feature type="transmembrane region" description="Helical" evidence="10">
    <location>
        <begin position="1010"/>
        <end position="1030"/>
    </location>
</feature>
<feature type="domain" description="ABC transmembrane type-1" evidence="12">
    <location>
        <begin position="125"/>
        <end position="432"/>
    </location>
</feature>
<keyword evidence="14" id="KW-1185">Reference proteome</keyword>
<feature type="domain" description="ABC transporter" evidence="11">
    <location>
        <begin position="1105"/>
        <end position="1338"/>
    </location>
</feature>
<keyword evidence="8 10" id="KW-0472">Membrane</keyword>
<evidence type="ECO:0000259" key="12">
    <source>
        <dbReference type="PROSITE" id="PS50929"/>
    </source>
</evidence>
<dbReference type="GO" id="GO:0016887">
    <property type="term" value="F:ATP hydrolysis activity"/>
    <property type="evidence" value="ECO:0007669"/>
    <property type="project" value="InterPro"/>
</dbReference>
<evidence type="ECO:0000256" key="4">
    <source>
        <dbReference type="ARBA" id="ARBA00022737"/>
    </source>
</evidence>
<dbReference type="CDD" id="cd03244">
    <property type="entry name" value="ABCC_MRP_domain2"/>
    <property type="match status" value="1"/>
</dbReference>
<evidence type="ECO:0000256" key="5">
    <source>
        <dbReference type="ARBA" id="ARBA00022741"/>
    </source>
</evidence>